<keyword evidence="4 8" id="KW-1003">Cell membrane</keyword>
<comment type="similarity">
    <text evidence="2 8">Belongs to the nucleobase:cation symporter-2 (NCS2) (TC 2.A.40) family. Azg-like subfamily.</text>
</comment>
<proteinExistence type="inferred from homology"/>
<dbReference type="AlphaFoldDB" id="A0ABD5RZ51"/>
<dbReference type="PANTHER" id="PTHR43337">
    <property type="entry name" value="XANTHINE/URACIL PERMEASE C887.17-RELATED"/>
    <property type="match status" value="1"/>
</dbReference>
<name>A0ABD5RZ51_9EURY</name>
<feature type="transmembrane region" description="Helical" evidence="9">
    <location>
        <begin position="197"/>
        <end position="217"/>
    </location>
</feature>
<dbReference type="InterPro" id="IPR045018">
    <property type="entry name" value="Azg-like"/>
</dbReference>
<evidence type="ECO:0000313" key="11">
    <source>
        <dbReference type="Proteomes" id="UP001596328"/>
    </source>
</evidence>
<keyword evidence="5 8" id="KW-0812">Transmembrane</keyword>
<feature type="transmembrane region" description="Helical" evidence="9">
    <location>
        <begin position="397"/>
        <end position="415"/>
    </location>
</feature>
<feature type="transmembrane region" description="Helical" evidence="9">
    <location>
        <begin position="105"/>
        <end position="124"/>
    </location>
</feature>
<evidence type="ECO:0000313" key="10">
    <source>
        <dbReference type="EMBL" id="MFC6724596.1"/>
    </source>
</evidence>
<dbReference type="EMBL" id="JBHSWU010000224">
    <property type="protein sequence ID" value="MFC6724596.1"/>
    <property type="molecule type" value="Genomic_DNA"/>
</dbReference>
<feature type="transmembrane region" description="Helical" evidence="9">
    <location>
        <begin position="372"/>
        <end position="391"/>
    </location>
</feature>
<feature type="transmembrane region" description="Helical" evidence="9">
    <location>
        <begin position="278"/>
        <end position="304"/>
    </location>
</feature>
<evidence type="ECO:0000256" key="7">
    <source>
        <dbReference type="ARBA" id="ARBA00023136"/>
    </source>
</evidence>
<dbReference type="GO" id="GO:1904823">
    <property type="term" value="P:purine nucleobase transmembrane transport"/>
    <property type="evidence" value="ECO:0007669"/>
    <property type="project" value="UniProtKB-ARBA"/>
</dbReference>
<dbReference type="PANTHER" id="PTHR43337:SF1">
    <property type="entry name" value="XANTHINE_URACIL PERMEASE C887.17-RELATED"/>
    <property type="match status" value="1"/>
</dbReference>
<feature type="transmembrane region" description="Helical" evidence="9">
    <location>
        <begin position="75"/>
        <end position="98"/>
    </location>
</feature>
<dbReference type="PIRSF" id="PIRSF005353">
    <property type="entry name" value="PbuG"/>
    <property type="match status" value="1"/>
</dbReference>
<gene>
    <name evidence="10" type="ORF">ACFQE1_09455</name>
</gene>
<organism evidence="10 11">
    <name type="scientific">Halobium palmae</name>
    <dbReference type="NCBI Taxonomy" id="1776492"/>
    <lineage>
        <taxon>Archaea</taxon>
        <taxon>Methanobacteriati</taxon>
        <taxon>Methanobacteriota</taxon>
        <taxon>Stenosarchaea group</taxon>
        <taxon>Halobacteria</taxon>
        <taxon>Halobacteriales</taxon>
        <taxon>Haloferacaceae</taxon>
        <taxon>Halobium</taxon>
    </lineage>
</organism>
<reference evidence="10 11" key="1">
    <citation type="journal article" date="2019" name="Int. J. Syst. Evol. Microbiol.">
        <title>The Global Catalogue of Microorganisms (GCM) 10K type strain sequencing project: providing services to taxonomists for standard genome sequencing and annotation.</title>
        <authorList>
            <consortium name="The Broad Institute Genomics Platform"/>
            <consortium name="The Broad Institute Genome Sequencing Center for Infectious Disease"/>
            <person name="Wu L."/>
            <person name="Ma J."/>
        </authorList>
    </citation>
    <scope>NUCLEOTIDE SEQUENCE [LARGE SCALE GENOMIC DNA]</scope>
    <source>
        <strain evidence="10 11">NBRC 111368</strain>
    </source>
</reference>
<evidence type="ECO:0000256" key="2">
    <source>
        <dbReference type="ARBA" id="ARBA00005697"/>
    </source>
</evidence>
<keyword evidence="6 8" id="KW-1133">Transmembrane helix</keyword>
<keyword evidence="3 8" id="KW-0813">Transport</keyword>
<dbReference type="InterPro" id="IPR006043">
    <property type="entry name" value="NCS2"/>
</dbReference>
<dbReference type="Pfam" id="PF00860">
    <property type="entry name" value="Xan_ur_permease"/>
    <property type="match status" value="1"/>
</dbReference>
<feature type="transmembrane region" description="Helical" evidence="9">
    <location>
        <begin position="160"/>
        <end position="177"/>
    </location>
</feature>
<dbReference type="InterPro" id="IPR026033">
    <property type="entry name" value="Azg-like_bact_archaea"/>
</dbReference>
<dbReference type="Proteomes" id="UP001596328">
    <property type="component" value="Unassembled WGS sequence"/>
</dbReference>
<feature type="transmembrane region" description="Helical" evidence="9">
    <location>
        <begin position="34"/>
        <end position="55"/>
    </location>
</feature>
<evidence type="ECO:0000256" key="9">
    <source>
        <dbReference type="SAM" id="Phobius"/>
    </source>
</evidence>
<keyword evidence="7 8" id="KW-0472">Membrane</keyword>
<keyword evidence="11" id="KW-1185">Reference proteome</keyword>
<sequence>MGTDTSAESSGTSGGLLADYFDLDAHDTDVSTELLAGLTTFLTMSYIVIVNPSIMAGIEGEKPGIIVEGFSHGQVVSMLAVVTILSAAVATLVMAFYANRPFAQAPGLGLNAFFAFTVVGALGIPWQTALAAVVVEGIVFILLTAVGAREYVIGLFPEPVKFAVGTGIGLFLTIIGLQEMHLVVDDPATLVTLGPVASDPVAALSVVGLFLTFALYARGVRGSILLGILATFLLGVLVTLAGLVGQGAVAPSFVAPGQILWGQLVDALFGAQYDVSPLAGAFVSGFTGVDGFAFALVVFTFFFVDFFDTAGTLVGVGQAGDFLDENGDLPDIDRPLMADAVGTTVGGMLGTSTVTTYIESASGVDEGGRTGLTALTVGVLFLLSLALVPLATAVPLYASHIALVVIGVVMLRNVVDIAWDDITYAVPAGMTILVMPFTFSIAYGIAAGIVSYPIVKVFAGRGDELRPGHVALAGAFVVYFFVRTSGLLSAAV</sequence>
<evidence type="ECO:0000256" key="8">
    <source>
        <dbReference type="PIRNR" id="PIRNR005353"/>
    </source>
</evidence>
<evidence type="ECO:0000256" key="1">
    <source>
        <dbReference type="ARBA" id="ARBA00004651"/>
    </source>
</evidence>
<comment type="caution">
    <text evidence="10">The sequence shown here is derived from an EMBL/GenBank/DDBJ whole genome shotgun (WGS) entry which is preliminary data.</text>
</comment>
<evidence type="ECO:0000256" key="6">
    <source>
        <dbReference type="ARBA" id="ARBA00022989"/>
    </source>
</evidence>
<evidence type="ECO:0000256" key="5">
    <source>
        <dbReference type="ARBA" id="ARBA00022692"/>
    </source>
</evidence>
<evidence type="ECO:0000256" key="4">
    <source>
        <dbReference type="ARBA" id="ARBA00022475"/>
    </source>
</evidence>
<feature type="transmembrane region" description="Helical" evidence="9">
    <location>
        <begin position="470"/>
        <end position="491"/>
    </location>
</feature>
<evidence type="ECO:0000256" key="3">
    <source>
        <dbReference type="ARBA" id="ARBA00022448"/>
    </source>
</evidence>
<accession>A0ABD5RZ51</accession>
<comment type="subcellular location">
    <subcellularLocation>
        <location evidence="1 8">Cell membrane</location>
        <topology evidence="1 8">Multi-pass membrane protein</topology>
    </subcellularLocation>
</comment>
<feature type="transmembrane region" description="Helical" evidence="9">
    <location>
        <begin position="224"/>
        <end position="244"/>
    </location>
</feature>
<protein>
    <submittedName>
        <fullName evidence="10">NCS2 family permease</fullName>
    </submittedName>
</protein>
<feature type="transmembrane region" description="Helical" evidence="9">
    <location>
        <begin position="422"/>
        <end position="450"/>
    </location>
</feature>
<dbReference type="GO" id="GO:0005886">
    <property type="term" value="C:plasma membrane"/>
    <property type="evidence" value="ECO:0007669"/>
    <property type="project" value="UniProtKB-SubCell"/>
</dbReference>
<feature type="transmembrane region" description="Helical" evidence="9">
    <location>
        <begin position="130"/>
        <end position="148"/>
    </location>
</feature>